<dbReference type="EMBL" id="BK059102">
    <property type="protein sequence ID" value="DAE30128.1"/>
    <property type="molecule type" value="Genomic_DNA"/>
</dbReference>
<name>A0A8S5RFH1_9VIRU</name>
<evidence type="ECO:0000313" key="1">
    <source>
        <dbReference type="EMBL" id="DAE30128.1"/>
    </source>
</evidence>
<accession>A0A8S5RFH1</accession>
<proteinExistence type="predicted"/>
<organism evidence="1">
    <name type="scientific">virus sp. ctQmo6</name>
    <dbReference type="NCBI Taxonomy" id="2827990"/>
    <lineage>
        <taxon>Viruses</taxon>
    </lineage>
</organism>
<sequence length="202" mass="23092">MSSKTLEMARKLVKRLEEEEKKSKVQLCELHPGDTFKIGDHDFIVLDQNEYAETTAVISKGIMAENIVFDGDTRDYSESNLRKVIEEDIQPIIESEVGAENIVEDSVDLTSVDMQEEFSRFKCKVRPITFDEARKYSDLIVNNELNDWWWTCTPWSTAERGWEYSIAVVASSGDIRLGSCFNDDGVRPFCILKSNIFVSKGE</sequence>
<protein>
    <submittedName>
        <fullName evidence="1">Uncharacterized protein</fullName>
    </submittedName>
</protein>
<reference evidence="1" key="1">
    <citation type="journal article" date="2021" name="Proc. Natl. Acad. Sci. U.S.A.">
        <title>A Catalog of Tens of Thousands of Viruses from Human Metagenomes Reveals Hidden Associations with Chronic Diseases.</title>
        <authorList>
            <person name="Tisza M.J."/>
            <person name="Buck C.B."/>
        </authorList>
    </citation>
    <scope>NUCLEOTIDE SEQUENCE</scope>
    <source>
        <strain evidence="1">CtQmo6</strain>
    </source>
</reference>